<dbReference type="RefSeq" id="WP_153358568.1">
    <property type="nucleotide sequence ID" value="NZ_JAYKOO010000008.1"/>
</dbReference>
<dbReference type="PROSITE" id="PS50977">
    <property type="entry name" value="HTH_TETR_2"/>
    <property type="match status" value="1"/>
</dbReference>
<keyword evidence="3 5" id="KW-0238">DNA-binding</keyword>
<dbReference type="InterPro" id="IPR036271">
    <property type="entry name" value="Tet_transcr_reg_TetR-rel_C_sf"/>
</dbReference>
<dbReference type="PANTHER" id="PTHR30055:SF228">
    <property type="entry name" value="TRANSCRIPTIONAL REGULATOR-RELATED"/>
    <property type="match status" value="1"/>
</dbReference>
<keyword evidence="1" id="KW-0678">Repressor</keyword>
<reference evidence="8 9" key="1">
    <citation type="submission" date="2019-11" db="EMBL/GenBank/DDBJ databases">
        <title>Genome analysis of Rhizobacterium cereale a novel genus and species isolated from maize roots in North Spain.</title>
        <authorList>
            <person name="Menendez E."/>
            <person name="Flores-Felix J.D."/>
            <person name="Ramirez-Bahena M.-H."/>
            <person name="Igual J.M."/>
            <person name="Garcia-Fraile P."/>
            <person name="Peix A."/>
            <person name="Velazquez E."/>
        </authorList>
    </citation>
    <scope>NUCLEOTIDE SEQUENCE [LARGE SCALE GENOMIC DNA]</scope>
    <source>
        <strain evidence="8 9">RZME27</strain>
    </source>
</reference>
<evidence type="ECO:0000259" key="7">
    <source>
        <dbReference type="PROSITE" id="PS50977"/>
    </source>
</evidence>
<name>A0A6A8AGZ3_9HYPH</name>
<dbReference type="InterPro" id="IPR001647">
    <property type="entry name" value="HTH_TetR"/>
</dbReference>
<dbReference type="InterPro" id="IPR050109">
    <property type="entry name" value="HTH-type_TetR-like_transc_reg"/>
</dbReference>
<dbReference type="AlphaFoldDB" id="A0A6A8AGZ3"/>
<dbReference type="GO" id="GO:0003700">
    <property type="term" value="F:DNA-binding transcription factor activity"/>
    <property type="evidence" value="ECO:0007669"/>
    <property type="project" value="TreeGrafter"/>
</dbReference>
<evidence type="ECO:0000256" key="2">
    <source>
        <dbReference type="ARBA" id="ARBA00023015"/>
    </source>
</evidence>
<proteinExistence type="predicted"/>
<evidence type="ECO:0000313" key="9">
    <source>
        <dbReference type="Proteomes" id="UP000435138"/>
    </source>
</evidence>
<organism evidence="8 9">
    <name type="scientific">Endobacterium cereale</name>
    <dbReference type="NCBI Taxonomy" id="2663029"/>
    <lineage>
        <taxon>Bacteria</taxon>
        <taxon>Pseudomonadati</taxon>
        <taxon>Pseudomonadota</taxon>
        <taxon>Alphaproteobacteria</taxon>
        <taxon>Hyphomicrobiales</taxon>
        <taxon>Rhizobiaceae</taxon>
        <taxon>Endobacterium</taxon>
    </lineage>
</organism>
<dbReference type="GO" id="GO:0000976">
    <property type="term" value="F:transcription cis-regulatory region binding"/>
    <property type="evidence" value="ECO:0007669"/>
    <property type="project" value="TreeGrafter"/>
</dbReference>
<dbReference type="Proteomes" id="UP000435138">
    <property type="component" value="Unassembled WGS sequence"/>
</dbReference>
<evidence type="ECO:0000313" key="8">
    <source>
        <dbReference type="EMBL" id="MQY49128.1"/>
    </source>
</evidence>
<dbReference type="InterPro" id="IPR009057">
    <property type="entry name" value="Homeodomain-like_sf"/>
</dbReference>
<protein>
    <submittedName>
        <fullName evidence="8">TetR family transcriptional regulator</fullName>
    </submittedName>
</protein>
<dbReference type="InterPro" id="IPR039538">
    <property type="entry name" value="BetI_C"/>
</dbReference>
<dbReference type="Gene3D" id="1.10.357.10">
    <property type="entry name" value="Tetracycline Repressor, domain 2"/>
    <property type="match status" value="1"/>
</dbReference>
<feature type="domain" description="HTH tetR-type" evidence="7">
    <location>
        <begin position="12"/>
        <end position="72"/>
    </location>
</feature>
<dbReference type="InterPro" id="IPR023772">
    <property type="entry name" value="DNA-bd_HTH_TetR-type_CS"/>
</dbReference>
<feature type="region of interest" description="Disordered" evidence="6">
    <location>
        <begin position="207"/>
        <end position="231"/>
    </location>
</feature>
<gene>
    <name evidence="8" type="ORF">GAO09_24125</name>
</gene>
<keyword evidence="2" id="KW-0805">Transcription regulation</keyword>
<dbReference type="PANTHER" id="PTHR30055">
    <property type="entry name" value="HTH-TYPE TRANSCRIPTIONAL REGULATOR RUTR"/>
    <property type="match status" value="1"/>
</dbReference>
<dbReference type="PROSITE" id="PS01081">
    <property type="entry name" value="HTH_TETR_1"/>
    <property type="match status" value="1"/>
</dbReference>
<keyword evidence="9" id="KW-1185">Reference proteome</keyword>
<evidence type="ECO:0000256" key="3">
    <source>
        <dbReference type="ARBA" id="ARBA00023125"/>
    </source>
</evidence>
<evidence type="ECO:0000256" key="5">
    <source>
        <dbReference type="PROSITE-ProRule" id="PRU00335"/>
    </source>
</evidence>
<evidence type="ECO:0000256" key="6">
    <source>
        <dbReference type="SAM" id="MobiDB-lite"/>
    </source>
</evidence>
<dbReference type="SUPFAM" id="SSF48498">
    <property type="entry name" value="Tetracyclin repressor-like, C-terminal domain"/>
    <property type="match status" value="1"/>
</dbReference>
<dbReference type="EMBL" id="WIXI01000050">
    <property type="protein sequence ID" value="MQY49128.1"/>
    <property type="molecule type" value="Genomic_DNA"/>
</dbReference>
<dbReference type="PRINTS" id="PR00455">
    <property type="entry name" value="HTHTETR"/>
</dbReference>
<keyword evidence="4" id="KW-0804">Transcription</keyword>
<evidence type="ECO:0000256" key="1">
    <source>
        <dbReference type="ARBA" id="ARBA00022491"/>
    </source>
</evidence>
<dbReference type="Pfam" id="PF00440">
    <property type="entry name" value="TetR_N"/>
    <property type="match status" value="1"/>
</dbReference>
<feature type="DNA-binding region" description="H-T-H motif" evidence="5">
    <location>
        <begin position="35"/>
        <end position="54"/>
    </location>
</feature>
<dbReference type="SUPFAM" id="SSF46689">
    <property type="entry name" value="Homeodomain-like"/>
    <property type="match status" value="1"/>
</dbReference>
<accession>A0A6A8AGZ3</accession>
<evidence type="ECO:0000256" key="4">
    <source>
        <dbReference type="ARBA" id="ARBA00023163"/>
    </source>
</evidence>
<sequence>MSRRTFHRASEAERREDLIAATLDCIAEFGIQGATVRQIAARAGVTGGLIRHYFESKDQMMQAAYREMMAAMTSGSIEAANSTGTAKRRLGRFIDANHSATVTDPRMLSLWAAFIGHIPHDPVFAAIHREHYTAILSALENLLRDFFTENGRTQEIPRCRHHTVALTGLLDGLWLEATLANDLFAEGELSALAFRSVEALLGLKSGELSPSEHTTPGTENHPVIAPTEKDI</sequence>
<dbReference type="Pfam" id="PF13977">
    <property type="entry name" value="TetR_C_6"/>
    <property type="match status" value="1"/>
</dbReference>
<comment type="caution">
    <text evidence="8">The sequence shown here is derived from an EMBL/GenBank/DDBJ whole genome shotgun (WGS) entry which is preliminary data.</text>
</comment>